<keyword evidence="5 9" id="KW-0676">Redox-active center</keyword>
<reference evidence="11 12" key="1">
    <citation type="journal article" date="2013" name="Environ. Microbiol.">
        <title>The nutrient supplying capabilities of Uzinura, an endosymbiont of armoured scale insects.</title>
        <authorList>
            <person name="Sabree Z.L."/>
            <person name="Huang C.Y."/>
            <person name="Okusu A."/>
            <person name="Moran N.A."/>
            <person name="Normark B.B."/>
        </authorList>
    </citation>
    <scope>NUCLEOTIDE SEQUENCE [LARGE SCALE GENOMIC DNA]</scope>
    <source>
        <strain evidence="11 12">ASNER</strain>
    </source>
</reference>
<dbReference type="Gene3D" id="3.40.30.10">
    <property type="entry name" value="Glutaredoxin"/>
    <property type="match status" value="1"/>
</dbReference>
<dbReference type="NCBIfam" id="TIGR01068">
    <property type="entry name" value="thioredoxin"/>
    <property type="match status" value="1"/>
</dbReference>
<keyword evidence="2" id="KW-0813">Transport</keyword>
<feature type="site" description="Contributes to redox potential value" evidence="8">
    <location>
        <position position="32"/>
    </location>
</feature>
<protein>
    <recommendedName>
        <fullName evidence="6 7">Thioredoxin</fullName>
    </recommendedName>
</protein>
<evidence type="ECO:0000313" key="11">
    <source>
        <dbReference type="EMBL" id="AGC66991.1"/>
    </source>
</evidence>
<dbReference type="HOGENOM" id="CLU_090389_10_2_10"/>
<dbReference type="KEGG" id="udi:ASNER_237"/>
<keyword evidence="4 9" id="KW-1015">Disulfide bond</keyword>
<evidence type="ECO:0000256" key="2">
    <source>
        <dbReference type="ARBA" id="ARBA00022448"/>
    </source>
</evidence>
<dbReference type="PROSITE" id="PS51352">
    <property type="entry name" value="THIOREDOXIN_2"/>
    <property type="match status" value="1"/>
</dbReference>
<evidence type="ECO:0000313" key="12">
    <source>
        <dbReference type="Proteomes" id="UP000011174"/>
    </source>
</evidence>
<dbReference type="InterPro" id="IPR005746">
    <property type="entry name" value="Thioredoxin"/>
</dbReference>
<dbReference type="CDD" id="cd02947">
    <property type="entry name" value="TRX_family"/>
    <property type="match status" value="1"/>
</dbReference>
<evidence type="ECO:0000256" key="5">
    <source>
        <dbReference type="ARBA" id="ARBA00023284"/>
    </source>
</evidence>
<keyword evidence="3" id="KW-0249">Electron transport</keyword>
<gene>
    <name evidence="11" type="primary">trxA</name>
    <name evidence="11" type="ORF">ASNER_237</name>
</gene>
<dbReference type="EMBL" id="CP003263">
    <property type="protein sequence ID" value="AGC66991.1"/>
    <property type="molecule type" value="Genomic_DNA"/>
</dbReference>
<dbReference type="InterPro" id="IPR036249">
    <property type="entry name" value="Thioredoxin-like_sf"/>
</dbReference>
<dbReference type="GO" id="GO:0015035">
    <property type="term" value="F:protein-disulfide reductase activity"/>
    <property type="evidence" value="ECO:0007669"/>
    <property type="project" value="UniProtKB-UniRule"/>
</dbReference>
<feature type="disulfide bond" description="Redox-active" evidence="9">
    <location>
        <begin position="31"/>
        <end position="34"/>
    </location>
</feature>
<evidence type="ECO:0000256" key="3">
    <source>
        <dbReference type="ARBA" id="ARBA00022982"/>
    </source>
</evidence>
<dbReference type="PRINTS" id="PR00421">
    <property type="entry name" value="THIOREDOXIN"/>
</dbReference>
<evidence type="ECO:0000256" key="4">
    <source>
        <dbReference type="ARBA" id="ARBA00023157"/>
    </source>
</evidence>
<dbReference type="InterPro" id="IPR013766">
    <property type="entry name" value="Thioredoxin_domain"/>
</dbReference>
<evidence type="ECO:0000256" key="1">
    <source>
        <dbReference type="ARBA" id="ARBA00008987"/>
    </source>
</evidence>
<accession>L7VKG8</accession>
<evidence type="ECO:0000256" key="8">
    <source>
        <dbReference type="PIRSR" id="PIRSR000077-1"/>
    </source>
</evidence>
<feature type="active site" description="Nucleophile" evidence="8">
    <location>
        <position position="31"/>
    </location>
</feature>
<dbReference type="AlphaFoldDB" id="L7VKG8"/>
<evidence type="ECO:0000256" key="9">
    <source>
        <dbReference type="PIRSR" id="PIRSR000077-4"/>
    </source>
</evidence>
<dbReference type="Proteomes" id="UP000011174">
    <property type="component" value="Chromosome"/>
</dbReference>
<proteinExistence type="inferred from homology"/>
<dbReference type="GO" id="GO:0005737">
    <property type="term" value="C:cytoplasm"/>
    <property type="evidence" value="ECO:0007669"/>
    <property type="project" value="TreeGrafter"/>
</dbReference>
<feature type="active site" description="Nucleophile" evidence="8">
    <location>
        <position position="34"/>
    </location>
</feature>
<name>L7VKG8_9FLAO</name>
<organism evidence="11 12">
    <name type="scientific">Candidatus Uzinura diaspidicola str. ASNER</name>
    <dbReference type="NCBI Taxonomy" id="1133592"/>
    <lineage>
        <taxon>Bacteria</taxon>
        <taxon>Pseudomonadati</taxon>
        <taxon>Bacteroidota</taxon>
        <taxon>Flavobacteriia</taxon>
        <taxon>Flavobacteriales</taxon>
        <taxon>Candidatus Uzinura</taxon>
    </lineage>
</organism>
<dbReference type="PANTHER" id="PTHR45663">
    <property type="entry name" value="GEO12009P1"/>
    <property type="match status" value="1"/>
</dbReference>
<sequence>MYTMKVMDDDFKAIVLDSDLPVLVDFWAPWCNPCKTLSHIIDDISNKYDGKLRIVKLNVDDNYDTSYEYRIRNVPTLILFRKGKKIAKRVGIASKSDLINWIEEKLP</sequence>
<feature type="site" description="Contributes to redox potential value" evidence="8">
    <location>
        <position position="33"/>
    </location>
</feature>
<keyword evidence="12" id="KW-1185">Reference proteome</keyword>
<dbReference type="Pfam" id="PF00085">
    <property type="entry name" value="Thioredoxin"/>
    <property type="match status" value="1"/>
</dbReference>
<comment type="similarity">
    <text evidence="1 7">Belongs to the thioredoxin family.</text>
</comment>
<dbReference type="SUPFAM" id="SSF52833">
    <property type="entry name" value="Thioredoxin-like"/>
    <property type="match status" value="1"/>
</dbReference>
<evidence type="ECO:0000256" key="7">
    <source>
        <dbReference type="PIRNR" id="PIRNR000077"/>
    </source>
</evidence>
<feature type="site" description="Deprotonates C-terminal active site Cys" evidence="8">
    <location>
        <position position="25"/>
    </location>
</feature>
<feature type="domain" description="Thioredoxin" evidence="10">
    <location>
        <begin position="1"/>
        <end position="107"/>
    </location>
</feature>
<evidence type="ECO:0000259" key="10">
    <source>
        <dbReference type="PROSITE" id="PS51352"/>
    </source>
</evidence>
<evidence type="ECO:0000256" key="6">
    <source>
        <dbReference type="NCBIfam" id="TIGR01068"/>
    </source>
</evidence>
<dbReference type="PIRSF" id="PIRSF000077">
    <property type="entry name" value="Thioredoxin"/>
    <property type="match status" value="1"/>
</dbReference>
<dbReference type="FunFam" id="3.40.30.10:FF:000001">
    <property type="entry name" value="Thioredoxin"/>
    <property type="match status" value="1"/>
</dbReference>
<dbReference type="PATRIC" id="fig|1133592.3.peg.220"/>
<dbReference type="STRING" id="1133592.ASNER_237"/>
<dbReference type="PANTHER" id="PTHR45663:SF11">
    <property type="entry name" value="GEO12009P1"/>
    <property type="match status" value="1"/>
</dbReference>